<dbReference type="InterPro" id="IPR003729">
    <property type="entry name" value="Bi_nuclease_dom"/>
</dbReference>
<dbReference type="Pfam" id="PF02577">
    <property type="entry name" value="BFN_dom"/>
    <property type="match status" value="1"/>
</dbReference>
<sequence length="162" mass="18762">MKPTYLLVEKISTSLFAGREVSPRLILHLEDGRRFYLENVSYDIFVSIKRNLEEEGLDEERGMITDVIESVPEFITALGRNLKHVLIDGFNPDKGVYSATVEFVNGKFSTKRKMVPSHAIYLAILAGKPIYVSEQLVDEQERLYRIFEELSRLEDKEEDFEK</sequence>
<organism evidence="2">
    <name type="scientific">Thermosphaera aggregans</name>
    <dbReference type="NCBI Taxonomy" id="54254"/>
    <lineage>
        <taxon>Archaea</taxon>
        <taxon>Thermoproteota</taxon>
        <taxon>Thermoprotei</taxon>
        <taxon>Desulfurococcales</taxon>
        <taxon>Desulfurococcaceae</taxon>
        <taxon>Thermosphaera</taxon>
    </lineage>
</organism>
<dbReference type="Gene3D" id="3.10.690.10">
    <property type="entry name" value="Bifunctional nuclease domain"/>
    <property type="match status" value="1"/>
</dbReference>
<proteinExistence type="predicted"/>
<name>A0A7C2FP62_9CREN</name>
<dbReference type="InterPro" id="IPR036104">
    <property type="entry name" value="BFN_sf"/>
</dbReference>
<feature type="domain" description="BFN" evidence="1">
    <location>
        <begin position="5"/>
        <end position="144"/>
    </location>
</feature>
<dbReference type="AlphaFoldDB" id="A0A7C2FP62"/>
<evidence type="ECO:0000259" key="1">
    <source>
        <dbReference type="PROSITE" id="PS51658"/>
    </source>
</evidence>
<dbReference type="SUPFAM" id="SSF103256">
    <property type="entry name" value="Hypothetical protein TM0160"/>
    <property type="match status" value="1"/>
</dbReference>
<gene>
    <name evidence="2" type="ORF">ENP55_03535</name>
</gene>
<dbReference type="GO" id="GO:0004518">
    <property type="term" value="F:nuclease activity"/>
    <property type="evidence" value="ECO:0007669"/>
    <property type="project" value="InterPro"/>
</dbReference>
<evidence type="ECO:0000313" key="2">
    <source>
        <dbReference type="EMBL" id="HEF87359.1"/>
    </source>
</evidence>
<reference evidence="2" key="1">
    <citation type="journal article" date="2020" name="mSystems">
        <title>Genome- and Community-Level Interaction Insights into Carbon Utilization and Element Cycling Functions of Hydrothermarchaeota in Hydrothermal Sediment.</title>
        <authorList>
            <person name="Zhou Z."/>
            <person name="Liu Y."/>
            <person name="Xu W."/>
            <person name="Pan J."/>
            <person name="Luo Z.H."/>
            <person name="Li M."/>
        </authorList>
    </citation>
    <scope>NUCLEOTIDE SEQUENCE [LARGE SCALE GENOMIC DNA]</scope>
    <source>
        <strain evidence="2">SpSt-23</strain>
    </source>
</reference>
<comment type="caution">
    <text evidence="2">The sequence shown here is derived from an EMBL/GenBank/DDBJ whole genome shotgun (WGS) entry which is preliminary data.</text>
</comment>
<accession>A0A7C2FP62</accession>
<dbReference type="PROSITE" id="PS51658">
    <property type="entry name" value="BFN"/>
    <property type="match status" value="1"/>
</dbReference>
<dbReference type="EMBL" id="DSJT01000021">
    <property type="protein sequence ID" value="HEF87359.1"/>
    <property type="molecule type" value="Genomic_DNA"/>
</dbReference>
<protein>
    <recommendedName>
        <fullName evidence="1">BFN domain-containing protein</fullName>
    </recommendedName>
</protein>